<feature type="region of interest" description="Disordered" evidence="9">
    <location>
        <begin position="68"/>
        <end position="87"/>
    </location>
</feature>
<dbReference type="PANTHER" id="PTHR45793:SF5">
    <property type="entry name" value="HOMEOTIC PROTEIN OCELLILESS"/>
    <property type="match status" value="1"/>
</dbReference>
<evidence type="ECO:0000256" key="2">
    <source>
        <dbReference type="ARBA" id="ARBA00022473"/>
    </source>
</evidence>
<feature type="domain" description="Homeobox" evidence="10">
    <location>
        <begin position="81"/>
        <end position="141"/>
    </location>
</feature>
<feature type="region of interest" description="Disordered" evidence="9">
    <location>
        <begin position="221"/>
        <end position="249"/>
    </location>
</feature>
<feature type="DNA-binding region" description="Homeobox" evidence="7">
    <location>
        <begin position="83"/>
        <end position="142"/>
    </location>
</feature>
<feature type="region of interest" description="Disordered" evidence="9">
    <location>
        <begin position="277"/>
        <end position="296"/>
    </location>
</feature>
<dbReference type="SUPFAM" id="SSF46689">
    <property type="entry name" value="Homeodomain-like"/>
    <property type="match status" value="1"/>
</dbReference>
<evidence type="ECO:0000256" key="5">
    <source>
        <dbReference type="ARBA" id="ARBA00023155"/>
    </source>
</evidence>
<keyword evidence="6 7" id="KW-0539">Nucleus</keyword>
<dbReference type="GO" id="GO:0007399">
    <property type="term" value="P:nervous system development"/>
    <property type="evidence" value="ECO:0007669"/>
    <property type="project" value="UniProtKB-KW"/>
</dbReference>
<evidence type="ECO:0000256" key="1">
    <source>
        <dbReference type="ARBA" id="ARBA00004123"/>
    </source>
</evidence>
<evidence type="ECO:0000259" key="10">
    <source>
        <dbReference type="PROSITE" id="PS50071"/>
    </source>
</evidence>
<evidence type="ECO:0000256" key="3">
    <source>
        <dbReference type="ARBA" id="ARBA00022902"/>
    </source>
</evidence>
<feature type="compositionally biased region" description="Polar residues" evidence="9">
    <location>
        <begin position="152"/>
        <end position="182"/>
    </location>
</feature>
<evidence type="ECO:0000313" key="11">
    <source>
        <dbReference type="EMBL" id="AVK72295.1"/>
    </source>
</evidence>
<evidence type="ECO:0000256" key="8">
    <source>
        <dbReference type="RuleBase" id="RU000682"/>
    </source>
</evidence>
<comment type="subcellular location">
    <subcellularLocation>
        <location evidence="1 7 8">Nucleus</location>
    </subcellularLocation>
</comment>
<dbReference type="InterPro" id="IPR017970">
    <property type="entry name" value="Homeobox_CS"/>
</dbReference>
<protein>
    <submittedName>
        <fullName evidence="11">Otx homeobox protein</fullName>
    </submittedName>
</protein>
<evidence type="ECO:0000256" key="6">
    <source>
        <dbReference type="ARBA" id="ARBA00023242"/>
    </source>
</evidence>
<proteinExistence type="evidence at transcript level"/>
<evidence type="ECO:0000256" key="9">
    <source>
        <dbReference type="SAM" id="MobiDB-lite"/>
    </source>
</evidence>
<dbReference type="CDD" id="cd00086">
    <property type="entry name" value="homeodomain"/>
    <property type="match status" value="1"/>
</dbReference>
<keyword evidence="3" id="KW-0524">Neurogenesis</keyword>
<keyword evidence="4 7" id="KW-0238">DNA-binding</keyword>
<dbReference type="GO" id="GO:0000978">
    <property type="term" value="F:RNA polymerase II cis-regulatory region sequence-specific DNA binding"/>
    <property type="evidence" value="ECO:0007669"/>
    <property type="project" value="TreeGrafter"/>
</dbReference>
<dbReference type="Pfam" id="PF00046">
    <property type="entry name" value="Homeodomain"/>
    <property type="match status" value="1"/>
</dbReference>
<dbReference type="InterPro" id="IPR009057">
    <property type="entry name" value="Homeodomain-like_sf"/>
</dbReference>
<keyword evidence="5 7" id="KW-0371">Homeobox</keyword>
<dbReference type="PROSITE" id="PS00027">
    <property type="entry name" value="HOMEOBOX_1"/>
    <property type="match status" value="1"/>
</dbReference>
<dbReference type="PROSITE" id="PS50071">
    <property type="entry name" value="HOMEOBOX_2"/>
    <property type="match status" value="1"/>
</dbReference>
<name>A0A2P1DV74_ISOPU</name>
<dbReference type="FunFam" id="1.10.10.60:FF:000068">
    <property type="entry name" value="Orthodenticle homeobox 1"/>
    <property type="match status" value="1"/>
</dbReference>
<dbReference type="Gene3D" id="1.10.10.60">
    <property type="entry name" value="Homeodomain-like"/>
    <property type="match status" value="1"/>
</dbReference>
<dbReference type="SMART" id="SM00389">
    <property type="entry name" value="HOX"/>
    <property type="match status" value="1"/>
</dbReference>
<sequence length="384" mass="40994">MMNVNLYPDMSGYLKGPGGAAAAAASHPYMNPSAMLLTHHHHSAAAAAAHMDSLHSYPAMPYAVPQHHMANPGGPGGAPGRKQRRERTTFTRTQLEILEQLFSKTRYPDIFMREEVANRINLPESRVQVWFKNRRAKCRQQQQQTDKCEKASPNSGNTTSPAVANAPTSDKSAAEQQETKPSPVTVKTEPLKLAEPLDILKKAAVVGAGVGYDSLLTKAPHLSPANDDHDNSNNAGLGKEGLDQDNSISPVPAGYLPSVSSSFVNIWSPAAVGGGNNPSPYSSDPNGGLPRSLAPYTQPPVSQSYFPSAYNPYFDPSYSPYFANSYQNVAGAGRYGGYTASSAAAAATAADNAALFNTVVDMKNDARNTPGVPSLNEITSWKNY</sequence>
<dbReference type="EMBL" id="KY709744">
    <property type="protein sequence ID" value="AVK72295.1"/>
    <property type="molecule type" value="mRNA"/>
</dbReference>
<dbReference type="GO" id="GO:0000981">
    <property type="term" value="F:DNA-binding transcription factor activity, RNA polymerase II-specific"/>
    <property type="evidence" value="ECO:0007669"/>
    <property type="project" value="InterPro"/>
</dbReference>
<organism evidence="11">
    <name type="scientific">Isodiametra pulchra</name>
    <name type="common">Acoelomorph flatworm</name>
    <name type="synonym">Convoluta pulchra</name>
    <dbReference type="NCBI Taxonomy" id="504439"/>
    <lineage>
        <taxon>Eukaryota</taxon>
        <taxon>Metazoa</taxon>
        <taxon>Xenacoelomorpha</taxon>
        <taxon>Acoelomorpha</taxon>
        <taxon>Acoela</taxon>
        <taxon>Isodiametridae</taxon>
        <taxon>Isodiametra</taxon>
    </lineage>
</organism>
<reference evidence="11" key="1">
    <citation type="journal article" date="2018" name="Nature">
        <title>Convergent evolution of bilaterian nerve cords.</title>
        <authorList>
            <person name="Martin-Duran J.M."/>
            <person name="Pang K."/>
            <person name="Borve A."/>
            <person name="Le H.S."/>
            <person name="Furu A."/>
            <person name="Cannon J.T."/>
            <person name="Jondelius U."/>
            <person name="Hejnol A."/>
        </authorList>
    </citation>
    <scope>NUCLEOTIDE SEQUENCE</scope>
</reference>
<keyword evidence="2" id="KW-0217">Developmental protein</keyword>
<dbReference type="AlphaFoldDB" id="A0A2P1DV74"/>
<evidence type="ECO:0000256" key="4">
    <source>
        <dbReference type="ARBA" id="ARBA00023125"/>
    </source>
</evidence>
<dbReference type="GO" id="GO:0005634">
    <property type="term" value="C:nucleus"/>
    <property type="evidence" value="ECO:0007669"/>
    <property type="project" value="UniProtKB-SubCell"/>
</dbReference>
<accession>A0A2P1DV74</accession>
<dbReference type="PANTHER" id="PTHR45793">
    <property type="entry name" value="HOMEOBOX PROTEIN"/>
    <property type="match status" value="1"/>
</dbReference>
<dbReference type="GO" id="GO:0045944">
    <property type="term" value="P:positive regulation of transcription by RNA polymerase II"/>
    <property type="evidence" value="ECO:0007669"/>
    <property type="project" value="UniProtKB-ARBA"/>
</dbReference>
<dbReference type="InterPro" id="IPR001356">
    <property type="entry name" value="HD"/>
</dbReference>
<feature type="region of interest" description="Disordered" evidence="9">
    <location>
        <begin position="139"/>
        <end position="187"/>
    </location>
</feature>
<evidence type="ECO:0000256" key="7">
    <source>
        <dbReference type="PROSITE-ProRule" id="PRU00108"/>
    </source>
</evidence>